<dbReference type="InterPro" id="IPR018376">
    <property type="entry name" value="Enoyl-CoA_hyd/isom_CS"/>
</dbReference>
<protein>
    <submittedName>
        <fullName evidence="4">Enoyl-CoA hydratase/isomerase family protein</fullName>
    </submittedName>
</protein>
<keyword evidence="2" id="KW-0456">Lyase</keyword>
<dbReference type="CDD" id="cd06558">
    <property type="entry name" value="crotonase-like"/>
    <property type="match status" value="1"/>
</dbReference>
<accession>A0ABS5SEX2</accession>
<dbReference type="Gene3D" id="1.10.12.10">
    <property type="entry name" value="Lyase 2-enoyl-coa Hydratase, Chain A, domain 2"/>
    <property type="match status" value="1"/>
</dbReference>
<evidence type="ECO:0000256" key="3">
    <source>
        <dbReference type="RuleBase" id="RU003707"/>
    </source>
</evidence>
<dbReference type="InterPro" id="IPR001753">
    <property type="entry name" value="Enoyl-CoA_hydra/iso"/>
</dbReference>
<comment type="similarity">
    <text evidence="1 3">Belongs to the enoyl-CoA hydratase/isomerase family.</text>
</comment>
<dbReference type="Pfam" id="PF00378">
    <property type="entry name" value="ECH_1"/>
    <property type="match status" value="1"/>
</dbReference>
<gene>
    <name evidence="4" type="ORF">KI810_12645</name>
</gene>
<dbReference type="EMBL" id="JAHCVK010000006">
    <property type="protein sequence ID" value="MBT0653910.1"/>
    <property type="molecule type" value="Genomic_DNA"/>
</dbReference>
<dbReference type="InterPro" id="IPR029045">
    <property type="entry name" value="ClpP/crotonase-like_dom_sf"/>
</dbReference>
<comment type="caution">
    <text evidence="4">The sequence shown here is derived from an EMBL/GenBank/DDBJ whole genome shotgun (WGS) entry which is preliminary data.</text>
</comment>
<dbReference type="InterPro" id="IPR014748">
    <property type="entry name" value="Enoyl-CoA_hydra_C"/>
</dbReference>
<proteinExistence type="inferred from homology"/>
<evidence type="ECO:0000313" key="4">
    <source>
        <dbReference type="EMBL" id="MBT0653910.1"/>
    </source>
</evidence>
<sequence>MLKWESVLTRAVQVQHEGDIALVRLNRPEAANCLSGAMIQSLLETFRKLKDDREVKGVIITGGGKFFCAGGDIGEMAAMSPMAAVEFAELGQKLMFAIERVGKPVLAVVNGHALGGGLELALACDFIVASTAAFFAAPEIKLGIIPGFGGTQRLARLVGKAKAKELIFTGDSINAAEAHAIGLVNRVYEPDQLLAQALELMQTICSRGPLSLRMGKEIIDAGYDIDLANACLMERDAFALCFSTEDQKEGMGAFLEKRPARFPGR</sequence>
<evidence type="ECO:0000256" key="2">
    <source>
        <dbReference type="ARBA" id="ARBA00023239"/>
    </source>
</evidence>
<dbReference type="PANTHER" id="PTHR11941">
    <property type="entry name" value="ENOYL-COA HYDRATASE-RELATED"/>
    <property type="match status" value="1"/>
</dbReference>
<reference evidence="4 5" key="1">
    <citation type="submission" date="2021-05" db="EMBL/GenBank/DDBJ databases">
        <title>The draft genome of Geobacter luticola JCM 17780.</title>
        <authorList>
            <person name="Xu Z."/>
            <person name="Masuda Y."/>
            <person name="Itoh H."/>
            <person name="Senoo K."/>
        </authorList>
    </citation>
    <scope>NUCLEOTIDE SEQUENCE [LARGE SCALE GENOMIC DNA]</scope>
    <source>
        <strain evidence="4 5">JCM 17780</strain>
    </source>
</reference>
<dbReference type="Proteomes" id="UP000756860">
    <property type="component" value="Unassembled WGS sequence"/>
</dbReference>
<keyword evidence="5" id="KW-1185">Reference proteome</keyword>
<evidence type="ECO:0000256" key="1">
    <source>
        <dbReference type="ARBA" id="ARBA00005254"/>
    </source>
</evidence>
<dbReference type="PROSITE" id="PS00166">
    <property type="entry name" value="ENOYL_COA_HYDRATASE"/>
    <property type="match status" value="1"/>
</dbReference>
<organism evidence="4 5">
    <name type="scientific">Geomobilimonas luticola</name>
    <dbReference type="NCBI Taxonomy" id="1114878"/>
    <lineage>
        <taxon>Bacteria</taxon>
        <taxon>Pseudomonadati</taxon>
        <taxon>Thermodesulfobacteriota</taxon>
        <taxon>Desulfuromonadia</taxon>
        <taxon>Geobacterales</taxon>
        <taxon>Geobacteraceae</taxon>
        <taxon>Geomobilimonas</taxon>
    </lineage>
</organism>
<evidence type="ECO:0000313" key="5">
    <source>
        <dbReference type="Proteomes" id="UP000756860"/>
    </source>
</evidence>
<dbReference type="Gene3D" id="3.90.226.10">
    <property type="entry name" value="2-enoyl-CoA Hydratase, Chain A, domain 1"/>
    <property type="match status" value="1"/>
</dbReference>
<dbReference type="PANTHER" id="PTHR11941:SF54">
    <property type="entry name" value="ENOYL-COA HYDRATASE, MITOCHONDRIAL"/>
    <property type="match status" value="1"/>
</dbReference>
<dbReference type="SUPFAM" id="SSF52096">
    <property type="entry name" value="ClpP/crotonase"/>
    <property type="match status" value="1"/>
</dbReference>
<name>A0ABS5SEX2_9BACT</name>